<feature type="transmembrane region" description="Helical" evidence="6">
    <location>
        <begin position="169"/>
        <end position="190"/>
    </location>
</feature>
<evidence type="ECO:0000256" key="3">
    <source>
        <dbReference type="ARBA" id="ARBA00022989"/>
    </source>
</evidence>
<protein>
    <recommendedName>
        <fullName evidence="7">Major facilitator superfamily (MFS) profile domain-containing protein</fullName>
    </recommendedName>
</protein>
<feature type="transmembrane region" description="Helical" evidence="6">
    <location>
        <begin position="409"/>
        <end position="436"/>
    </location>
</feature>
<accession>A0ABR0KBE6</accession>
<evidence type="ECO:0000256" key="2">
    <source>
        <dbReference type="ARBA" id="ARBA00022692"/>
    </source>
</evidence>
<dbReference type="InterPro" id="IPR011701">
    <property type="entry name" value="MFS"/>
</dbReference>
<dbReference type="PANTHER" id="PTHR23502:SF181">
    <property type="entry name" value="MAJOR FACILITATOR SUPERFAMILY (MFS) PROFILE DOMAIN-CONTAINING PROTEIN"/>
    <property type="match status" value="1"/>
</dbReference>
<evidence type="ECO:0000259" key="7">
    <source>
        <dbReference type="PROSITE" id="PS50850"/>
    </source>
</evidence>
<comment type="subcellular location">
    <subcellularLocation>
        <location evidence="1">Membrane</location>
        <topology evidence="1">Multi-pass membrane protein</topology>
    </subcellularLocation>
</comment>
<dbReference type="SUPFAM" id="SSF103473">
    <property type="entry name" value="MFS general substrate transporter"/>
    <property type="match status" value="1"/>
</dbReference>
<keyword evidence="4 6" id="KW-0472">Membrane</keyword>
<evidence type="ECO:0000256" key="6">
    <source>
        <dbReference type="SAM" id="Phobius"/>
    </source>
</evidence>
<feature type="transmembrane region" description="Helical" evidence="6">
    <location>
        <begin position="202"/>
        <end position="220"/>
    </location>
</feature>
<dbReference type="PANTHER" id="PTHR23502">
    <property type="entry name" value="MAJOR FACILITATOR SUPERFAMILY"/>
    <property type="match status" value="1"/>
</dbReference>
<feature type="domain" description="Major facilitator superfamily (MFS) profile" evidence="7">
    <location>
        <begin position="40"/>
        <end position="500"/>
    </location>
</feature>
<feature type="transmembrane region" description="Helical" evidence="6">
    <location>
        <begin position="383"/>
        <end position="403"/>
    </location>
</feature>
<feature type="transmembrane region" description="Helical" evidence="6">
    <location>
        <begin position="140"/>
        <end position="162"/>
    </location>
</feature>
<evidence type="ECO:0000256" key="4">
    <source>
        <dbReference type="ARBA" id="ARBA00023136"/>
    </source>
</evidence>
<keyword evidence="3 6" id="KW-1133">Transmembrane helix</keyword>
<dbReference type="Proteomes" id="UP001345013">
    <property type="component" value="Unassembled WGS sequence"/>
</dbReference>
<comment type="caution">
    <text evidence="8">The sequence shown here is derived from an EMBL/GenBank/DDBJ whole genome shotgun (WGS) entry which is preliminary data.</text>
</comment>
<evidence type="ECO:0000256" key="5">
    <source>
        <dbReference type="SAM" id="MobiDB-lite"/>
    </source>
</evidence>
<feature type="region of interest" description="Disordered" evidence="5">
    <location>
        <begin position="229"/>
        <end position="259"/>
    </location>
</feature>
<feature type="transmembrane region" description="Helical" evidence="6">
    <location>
        <begin position="342"/>
        <end position="362"/>
    </location>
</feature>
<feature type="transmembrane region" description="Helical" evidence="6">
    <location>
        <begin position="303"/>
        <end position="330"/>
    </location>
</feature>
<keyword evidence="9" id="KW-1185">Reference proteome</keyword>
<reference evidence="8 9" key="1">
    <citation type="submission" date="2023-08" db="EMBL/GenBank/DDBJ databases">
        <title>Black Yeasts Isolated from many extreme environments.</title>
        <authorList>
            <person name="Coleine C."/>
            <person name="Stajich J.E."/>
            <person name="Selbmann L."/>
        </authorList>
    </citation>
    <scope>NUCLEOTIDE SEQUENCE [LARGE SCALE GENOMIC DNA]</scope>
    <source>
        <strain evidence="8 9">CCFEE 5885</strain>
    </source>
</reference>
<dbReference type="InterPro" id="IPR020846">
    <property type="entry name" value="MFS_dom"/>
</dbReference>
<feature type="transmembrane region" description="Helical" evidence="6">
    <location>
        <begin position="478"/>
        <end position="499"/>
    </location>
</feature>
<gene>
    <name evidence="8" type="ORF">LTR24_005202</name>
</gene>
<feature type="transmembrane region" description="Helical" evidence="6">
    <location>
        <begin position="448"/>
        <end position="466"/>
    </location>
</feature>
<sequence>MANSPDLELVVSRSTKHHGIALWPAPSQDPRDPLRWPRWLKVLAIFSTALCNFTSNFAGSGPSVAIPLLEMQFQKSANTVNGLLTFNFLLLGLGNLVWVPFAVKFGKRASLITSMALLFAVLCWTASAKSFTSLLAARCISGFAAAAGESIVPGIVSDLFFLHERAAMMSVYVILASSSTAIGPLIAAYIVQYSPGTWRDFVWLSAAIAGLNLVLLILFYPESNFHRPHDEPSTKARSSSESDAEKGTTEHIRERETSHGVQHIDHVQVPWTSIWFSFFTVDKTVNIFKTAVKPLAFLAIPNVLWAVFVYGTALSAQIIMIFAFPSFLLAPPYLFSASEVGLMQIAAVIGFVIGMFGGGWLADVITVRSILKSNGHISQEQRLWALLPGFWVGPVGCLIVAVACSRLLHWSVIAIGFGFVSFATVFGPNIAITYVVESYPDIATQSVVIINAAKNLLAFIFLYVAVNWIHGSGWLEVYMIMFMLSLLGSLFAIPLYLYGGDLRRWSSSKKMLF</sequence>
<keyword evidence="2 6" id="KW-0812">Transmembrane</keyword>
<feature type="transmembrane region" description="Helical" evidence="6">
    <location>
        <begin position="111"/>
        <end position="128"/>
    </location>
</feature>
<evidence type="ECO:0000313" key="8">
    <source>
        <dbReference type="EMBL" id="KAK5092498.1"/>
    </source>
</evidence>
<evidence type="ECO:0000313" key="9">
    <source>
        <dbReference type="Proteomes" id="UP001345013"/>
    </source>
</evidence>
<evidence type="ECO:0000256" key="1">
    <source>
        <dbReference type="ARBA" id="ARBA00004141"/>
    </source>
</evidence>
<dbReference type="InterPro" id="IPR036259">
    <property type="entry name" value="MFS_trans_sf"/>
</dbReference>
<dbReference type="Pfam" id="PF07690">
    <property type="entry name" value="MFS_1"/>
    <property type="match status" value="1"/>
</dbReference>
<feature type="transmembrane region" description="Helical" evidence="6">
    <location>
        <begin position="79"/>
        <end position="99"/>
    </location>
</feature>
<proteinExistence type="predicted"/>
<name>A0ABR0KBE6_9EURO</name>
<dbReference type="PROSITE" id="PS50850">
    <property type="entry name" value="MFS"/>
    <property type="match status" value="1"/>
</dbReference>
<dbReference type="Gene3D" id="1.20.1250.20">
    <property type="entry name" value="MFS general substrate transporter like domains"/>
    <property type="match status" value="1"/>
</dbReference>
<dbReference type="EMBL" id="JAVRRG010000057">
    <property type="protein sequence ID" value="KAK5092498.1"/>
    <property type="molecule type" value="Genomic_DNA"/>
</dbReference>
<organism evidence="8 9">
    <name type="scientific">Lithohypha guttulata</name>
    <dbReference type="NCBI Taxonomy" id="1690604"/>
    <lineage>
        <taxon>Eukaryota</taxon>
        <taxon>Fungi</taxon>
        <taxon>Dikarya</taxon>
        <taxon>Ascomycota</taxon>
        <taxon>Pezizomycotina</taxon>
        <taxon>Eurotiomycetes</taxon>
        <taxon>Chaetothyriomycetidae</taxon>
        <taxon>Chaetothyriales</taxon>
        <taxon>Trichomeriaceae</taxon>
        <taxon>Lithohypha</taxon>
    </lineage>
</organism>